<comment type="caution">
    <text evidence="3">The sequence shown here is derived from an EMBL/GenBank/DDBJ whole genome shotgun (WGS) entry which is preliminary data.</text>
</comment>
<feature type="transmembrane region" description="Helical" evidence="2">
    <location>
        <begin position="38"/>
        <end position="56"/>
    </location>
</feature>
<evidence type="ECO:0000256" key="1">
    <source>
        <dbReference type="SAM" id="MobiDB-lite"/>
    </source>
</evidence>
<feature type="compositionally biased region" description="Basic residues" evidence="1">
    <location>
        <begin position="27"/>
        <end position="36"/>
    </location>
</feature>
<dbReference type="RefSeq" id="WP_245505763.1">
    <property type="nucleotide sequence ID" value="NZ_SMBH01000006.1"/>
</dbReference>
<sequence>MGKIVDLDPRKRQKWKTGHNAPGQLRPHARRRSRQRKGISRIASIAFITAFALFNISHNVPLIHGCDIKGNISHNTGQRIYHLPGQEYYDETRINYFDGERWFCSEEAAREAGWRKAHSEQKPTRGLAFLSDFLDRETVLALLVGIIVGPLAYFAVSKVIGRRPTKTKRT</sequence>
<dbReference type="AlphaFoldDB" id="A0A4R3Q406"/>
<name>A0A4R3Q406_RHISU</name>
<feature type="transmembrane region" description="Helical" evidence="2">
    <location>
        <begin position="139"/>
        <end position="160"/>
    </location>
</feature>
<reference evidence="3 4" key="1">
    <citation type="submission" date="2019-03" db="EMBL/GenBank/DDBJ databases">
        <title>Genomic Encyclopedia of Type Strains, Phase IV (KMG-V): Genome sequencing to study the core and pangenomes of soil and plant-associated prokaryotes.</title>
        <authorList>
            <person name="Whitman W."/>
        </authorList>
    </citation>
    <scope>NUCLEOTIDE SEQUENCE [LARGE SCALE GENOMIC DNA]</scope>
    <source>
        <strain evidence="3 4">Hc14</strain>
    </source>
</reference>
<feature type="region of interest" description="Disordered" evidence="1">
    <location>
        <begin position="1"/>
        <end position="36"/>
    </location>
</feature>
<keyword evidence="2" id="KW-1133">Transmembrane helix</keyword>
<organism evidence="3 4">
    <name type="scientific">Rhizobium sullae</name>
    <name type="common">Rhizobium hedysari</name>
    <dbReference type="NCBI Taxonomy" id="50338"/>
    <lineage>
        <taxon>Bacteria</taxon>
        <taxon>Pseudomonadati</taxon>
        <taxon>Pseudomonadota</taxon>
        <taxon>Alphaproteobacteria</taxon>
        <taxon>Hyphomicrobiales</taxon>
        <taxon>Rhizobiaceae</taxon>
        <taxon>Rhizobium/Agrobacterium group</taxon>
        <taxon>Rhizobium</taxon>
    </lineage>
</organism>
<proteinExistence type="predicted"/>
<dbReference type="Proteomes" id="UP000294576">
    <property type="component" value="Unassembled WGS sequence"/>
</dbReference>
<evidence type="ECO:0000313" key="3">
    <source>
        <dbReference type="EMBL" id="TCU15781.1"/>
    </source>
</evidence>
<gene>
    <name evidence="3" type="ORF">EV132_106123</name>
</gene>
<protein>
    <submittedName>
        <fullName evidence="3">Uncharacterized protein</fullName>
    </submittedName>
</protein>
<accession>A0A4R3Q406</accession>
<feature type="compositionally biased region" description="Basic and acidic residues" evidence="1">
    <location>
        <begin position="1"/>
        <end position="10"/>
    </location>
</feature>
<keyword evidence="2" id="KW-0472">Membrane</keyword>
<keyword evidence="2" id="KW-0812">Transmembrane</keyword>
<evidence type="ECO:0000313" key="4">
    <source>
        <dbReference type="Proteomes" id="UP000294576"/>
    </source>
</evidence>
<dbReference type="EMBL" id="SMBH01000006">
    <property type="protein sequence ID" value="TCU15781.1"/>
    <property type="molecule type" value="Genomic_DNA"/>
</dbReference>
<evidence type="ECO:0000256" key="2">
    <source>
        <dbReference type="SAM" id="Phobius"/>
    </source>
</evidence>